<feature type="domain" description="VPS13-like middle region" evidence="6">
    <location>
        <begin position="825"/>
        <end position="1096"/>
    </location>
</feature>
<evidence type="ECO:0000256" key="3">
    <source>
        <dbReference type="SAM" id="Coils"/>
    </source>
</evidence>
<evidence type="ECO:0000313" key="9">
    <source>
        <dbReference type="Proteomes" id="UP000479190"/>
    </source>
</evidence>
<dbReference type="OrthoDB" id="428159at2759"/>
<dbReference type="PANTHER" id="PTHR16166">
    <property type="entry name" value="VACUOLAR PROTEIN SORTING-ASSOCIATED PROTEIN VPS13"/>
    <property type="match status" value="1"/>
</dbReference>
<dbReference type="Pfam" id="PF25033">
    <property type="entry name" value="VPS13_M"/>
    <property type="match status" value="1"/>
</dbReference>
<evidence type="ECO:0000313" key="8">
    <source>
        <dbReference type="EMBL" id="CAB0036362.1"/>
    </source>
</evidence>
<comment type="similarity">
    <text evidence="1">Belongs to the VPS13 family.</text>
</comment>
<feature type="domain" description="Chorein N-terminal" evidence="5">
    <location>
        <begin position="2"/>
        <end position="122"/>
    </location>
</feature>
<dbReference type="EMBL" id="CADCXV010000815">
    <property type="protein sequence ID" value="CAB0036362.1"/>
    <property type="molecule type" value="Genomic_DNA"/>
</dbReference>
<dbReference type="InterPro" id="IPR056748">
    <property type="entry name" value="VPS13-like_C"/>
</dbReference>
<dbReference type="InterPro" id="IPR026847">
    <property type="entry name" value="VPS13"/>
</dbReference>
<dbReference type="Pfam" id="PF12624">
    <property type="entry name" value="VPS13_N"/>
    <property type="match status" value="2"/>
</dbReference>
<feature type="domain" description="Chorein N-terminal" evidence="5">
    <location>
        <begin position="129"/>
        <end position="695"/>
    </location>
</feature>
<organism evidence="8 9">
    <name type="scientific">Trichogramma brassicae</name>
    <dbReference type="NCBI Taxonomy" id="86971"/>
    <lineage>
        <taxon>Eukaryota</taxon>
        <taxon>Metazoa</taxon>
        <taxon>Ecdysozoa</taxon>
        <taxon>Arthropoda</taxon>
        <taxon>Hexapoda</taxon>
        <taxon>Insecta</taxon>
        <taxon>Pterygota</taxon>
        <taxon>Neoptera</taxon>
        <taxon>Endopterygota</taxon>
        <taxon>Hymenoptera</taxon>
        <taxon>Apocrita</taxon>
        <taxon>Proctotrupomorpha</taxon>
        <taxon>Chalcidoidea</taxon>
        <taxon>Trichogrammatidae</taxon>
        <taxon>Trichogramma</taxon>
    </lineage>
</organism>
<accession>A0A6H5IE72</accession>
<evidence type="ECO:0000259" key="6">
    <source>
        <dbReference type="Pfam" id="PF25033"/>
    </source>
</evidence>
<evidence type="ECO:0000259" key="7">
    <source>
        <dbReference type="Pfam" id="PF25037"/>
    </source>
</evidence>
<dbReference type="Proteomes" id="UP000479190">
    <property type="component" value="Unassembled WGS sequence"/>
</dbReference>
<keyword evidence="3" id="KW-0175">Coiled coil</keyword>
<dbReference type="InterPro" id="IPR056747">
    <property type="entry name" value="VPS13-like_M"/>
</dbReference>
<dbReference type="GO" id="GO:0006623">
    <property type="term" value="P:protein targeting to vacuole"/>
    <property type="evidence" value="ECO:0007669"/>
    <property type="project" value="TreeGrafter"/>
</dbReference>
<dbReference type="PANTHER" id="PTHR16166:SF93">
    <property type="entry name" value="INTERMEMBRANE LIPID TRANSFER PROTEIN VPS13"/>
    <property type="match status" value="1"/>
</dbReference>
<evidence type="ECO:0008006" key="10">
    <source>
        <dbReference type="Google" id="ProtNLM"/>
    </source>
</evidence>
<evidence type="ECO:0000259" key="5">
    <source>
        <dbReference type="Pfam" id="PF12624"/>
    </source>
</evidence>
<keyword evidence="2" id="KW-0813">Transport</keyword>
<feature type="transmembrane region" description="Helical" evidence="4">
    <location>
        <begin position="2549"/>
        <end position="2568"/>
    </location>
</feature>
<gene>
    <name evidence="8" type="ORF">TBRA_LOCUS8231</name>
</gene>
<keyword evidence="4" id="KW-1133">Transmembrane helix</keyword>
<feature type="coiled-coil region" evidence="3">
    <location>
        <begin position="1009"/>
        <end position="1036"/>
    </location>
</feature>
<evidence type="ECO:0000256" key="4">
    <source>
        <dbReference type="SAM" id="Phobius"/>
    </source>
</evidence>
<proteinExistence type="inferred from homology"/>
<evidence type="ECO:0000256" key="1">
    <source>
        <dbReference type="ARBA" id="ARBA00006545"/>
    </source>
</evidence>
<dbReference type="InterPro" id="IPR026854">
    <property type="entry name" value="VPS13_N"/>
</dbReference>
<reference evidence="8 9" key="1">
    <citation type="submission" date="2020-02" db="EMBL/GenBank/DDBJ databases">
        <authorList>
            <person name="Ferguson B K."/>
        </authorList>
    </citation>
    <scope>NUCLEOTIDE SEQUENCE [LARGE SCALE GENOMIC DNA]</scope>
</reference>
<protein>
    <recommendedName>
        <fullName evidence="10">UBA domain-containing protein</fullName>
    </recommendedName>
</protein>
<feature type="domain" description="Intermembrane lipid transfer protein VPS13-like C-terminal" evidence="7">
    <location>
        <begin position="2419"/>
        <end position="2521"/>
    </location>
</feature>
<name>A0A6H5IE72_9HYME</name>
<keyword evidence="9" id="KW-1185">Reference proteome</keyword>
<keyword evidence="4" id="KW-0812">Transmembrane</keyword>
<keyword evidence="4" id="KW-0472">Membrane</keyword>
<dbReference type="GO" id="GO:0045053">
    <property type="term" value="P:protein retention in Golgi apparatus"/>
    <property type="evidence" value="ECO:0007669"/>
    <property type="project" value="TreeGrafter"/>
</dbReference>
<evidence type="ECO:0000256" key="2">
    <source>
        <dbReference type="ARBA" id="ARBA00022448"/>
    </source>
</evidence>
<dbReference type="Pfam" id="PF25037">
    <property type="entry name" value="VPS13_C"/>
    <property type="match status" value="1"/>
</dbReference>
<sequence>MVFESIVAELLNKVLGEYIQNLNYKQLKLGLWGGDVVLNNLLIKESALDVLNLPIKLQYGRLGKLVLKIPFTDMWNGQIDAVIEELFILVVPTSQVAYDAEKEAKAQLEAKRAEIARVEKSKALADTKILGPINVKAKLKLNPKPETDGSNYAIPKVWLDLEMQTLRIGLTKRQYQTIMQMMEGLEQARIAAPYRKYRPNLSSYRGHYKEWWKFAYICILEEQVRRARKNWNWNHIKNHRDTRRSYAKLYRSKLTTKQPPSDLEDQLADHEKKLDICDLIIIRQQIEMEVEKLIEKEKNLNANRGWFGFLWGSPKKEDIQELNTAAAIMRKFEEAMTPAEKEKLYRAIDYQENSSPTYYPESYEEIVTGFFLHGLQILLLDTDRENPEILDLQLTGVKADFKSRPSANAIYTSVSMNDLKLFGVKQGEKVPSLFNSDKDTELEDGLFYVSYEKNPVDKLCGDRIIVKTSSVHIVYDAQTIIQLIKLFKVQNPSTLNQLQAAAAEQLVNLKGVSALGLEYAIQKHAALDIQVDLKASQLIIPHGGFFNGNESLIVINLGSLKVHSLEKPTDSESNLSVKSLVSMGKSEKDILAHLRQHSYDKFVLKIVNFQALISLSNEDWRDALTSTASPIKVLQPTSLEIQFHKCLITDDPLLPKTRLIGKLPSVALNITEKRLLEGLAIAQSIPMPEEEVPTELPPRVSIMNKGSPEFSKLGSVVNLLQLEFTTLNVLLHQEALINVLQFLSNVQDNVSKATTNVVDLKKEPRVSRVGHLSTIQEDTSTFIKEQIQRQRGPIKIRRKKAPVEVVDFKITFKIGTISLKMRNDYRDISAFYIEGITAGYIMKESHSKANVQLNSVKVKDLNAASIYRNIVSVEGSESLQIEAIMYNVEPDDIDKNNMSITITMGCHRVVFLNSFVTAVMNFLNNFQAAQQAIAEASAAAAEAARTNIKDVHERATRIELSVKLKAPVIYVPMNSKSEHCLMLDMGNLTVSNVLKKIDTITESGQYPVVDEMNVALQNLKLSRVRLNKENFVAENEVLLLQPVSVILLIKRNLSTAWFRKIPDIEMSGRMKKITILLNQEDYAMIMSTLDENLGESANDRPVDMKPSHARPEFRRQLTTEEHTRPSQFDVRVFSFSIIVSLDYLMKIKDFFNSNPHETTQQSQAALQASQKALQLEAALKRKSAPATPVPVVDTMLTINLHIEKPDIILLEDMDDIDSNCIVLNMSIEASMSVVMAYYNSRLALWEPLIEPMEAVKNGKRTSTPWELKTKIQFNDMQVDPAINALSPMSDIEPEEFQQKSKMSIEILSSENLEITVTRTCLDVLKQLGNAFSNAMEVGNKSSTKNAAPYILKNETGLAMILDLENSHFKVAEGEGNVQKNPRASYAEVILESGASVELASKVKVEIHLLEQLKADTVKDRGIKKFVISFKGIDGKLEIPVLRADKRFFSLKYRKEGSEEWGIISDVVVEDGSTIVTLRSILQAVGEIEQVYFENTSRHTMASTIYNVHLYPSVYLKNFLPIDIVICLPGNTQERKVEASTTLQIPTIDPNHSNIVIKLIQYLEKDWSCKVDITANAPEFSVWSFESFDSAQKVIMDLGIHTSYNHGSIIMALYCPFWMLNKTGLMLSYRTTEDHLNVLYHPETFKGPILFSFRSKVFFGKKKAMVRIEDGEWSDKFSIDVAGSKGVVSCKYNGKVYQIGVHNQLTYNSLTKQITFTPYYVLINDADFIIECQEADRPADPLIKVPPGECAALWPHCELEEKTLKAKVYGHPEKTAAFIYTDVHSTLLKLDNKYGGINVDVQINEGGVYISLSAYTPGNAPALIINHTPFPMHLWEKGSLNVRTIQSYNRMFYTWENPAGPRMLVWEDGNKREIADNLKKDNLGAFIIPDIDQEVYYVSFLDGTQRVLLFTPNLKIAEDCQLVGDLEIIDQDITLSIHGVGLSLVNNINRSELLYMCIASSGIIWETRKSMNGRWRALNNREVGMIEEGYQRYMRELQVDKETFYRVSLEPKLEVDYMNMEMLRPHRRFLRRTFQTGLWLQYRTSVHQVQLHAKINRLQIDNQLSDCVFPVILAPVPPPKSVSQSSIMKPFAELSMVKRLLAHSNVQQFRYFKVLVQEFHIKVDLAFMNALMLYFEADKANDTQESELFKIDMKLVNEPLLHHVNLITTAEQKNFFDLLHFSPLKIHISFSMTGSGGGPSAVPQVLNVLLQGIGVTITDINDIVFKLAYFERDYVFMTHNQLISEATSHYTGQAIKQLYVLVLGLDVIGNPYGLVVGAMKGVEDLFYEPFQGAIQGPTEFAEGLLLGVRSVLGHTVGGMAGAIYQRKRQEQLNKQPANLQEGLARSGKGLVMGVVDGISGVVMKPISGAREEGVEGFFKGFGKGVVGLVTRPTAGIVDFASGSFGAVRRATDMNEEAKRVRPPRFLQPDSLVRPYVRDDAEGNKILSELEKGKYANTDVYYFHMFMHKDVLLLTDKRIAYLEKCDLFGGWKVDWSYTYQEIDPPPIMVDKGIQVCIKDNSRRKKLGGLFGTSDMVKVLLIPDLPTKQVRYIFLRLNYFTIFKLLCFFIATMQQNARATSTI</sequence>